<comment type="caution">
    <text evidence="1">The sequence shown here is derived from an EMBL/GenBank/DDBJ whole genome shotgun (WGS) entry which is preliminary data.</text>
</comment>
<evidence type="ECO:0000313" key="1">
    <source>
        <dbReference type="EMBL" id="TDY48059.1"/>
    </source>
</evidence>
<reference evidence="1 2" key="1">
    <citation type="submission" date="2019-03" db="EMBL/GenBank/DDBJ databases">
        <title>Genomic Encyclopedia of Type Strains, Phase IV (KMG-IV): sequencing the most valuable type-strain genomes for metagenomic binning, comparative biology and taxonomic classification.</title>
        <authorList>
            <person name="Goeker M."/>
        </authorList>
    </citation>
    <scope>NUCLEOTIDE SEQUENCE [LARGE SCALE GENOMIC DNA]</scope>
    <source>
        <strain evidence="1 2">DSM 17974</strain>
    </source>
</reference>
<dbReference type="AlphaFoldDB" id="A0A4V3HEJ3"/>
<dbReference type="RefSeq" id="WP_134159425.1">
    <property type="nucleotide sequence ID" value="NZ_BSUS01000001.1"/>
</dbReference>
<organism evidence="1 2">
    <name type="scientific">Alicyclobacillus sacchari</name>
    <dbReference type="NCBI Taxonomy" id="392010"/>
    <lineage>
        <taxon>Bacteria</taxon>
        <taxon>Bacillati</taxon>
        <taxon>Bacillota</taxon>
        <taxon>Bacilli</taxon>
        <taxon>Bacillales</taxon>
        <taxon>Alicyclobacillaceae</taxon>
        <taxon>Alicyclobacillus</taxon>
    </lineage>
</organism>
<dbReference type="OrthoDB" id="9901969at2"/>
<keyword evidence="2" id="KW-1185">Reference proteome</keyword>
<dbReference type="Proteomes" id="UP000294581">
    <property type="component" value="Unassembled WGS sequence"/>
</dbReference>
<dbReference type="EMBL" id="SORF01000005">
    <property type="protein sequence ID" value="TDY48059.1"/>
    <property type="molecule type" value="Genomic_DNA"/>
</dbReference>
<accession>A0A4V3HEJ3</accession>
<evidence type="ECO:0000313" key="2">
    <source>
        <dbReference type="Proteomes" id="UP000294581"/>
    </source>
</evidence>
<proteinExistence type="predicted"/>
<gene>
    <name evidence="1" type="ORF">C7445_105241</name>
</gene>
<sequence length="59" mass="6350">MRRSVSAEAKAVSHVLTHGGDVRYDHRLLLAELAMGIAVQRGLSVPARGALDTHVHHSV</sequence>
<protein>
    <submittedName>
        <fullName evidence="1">Uncharacterized protein</fullName>
    </submittedName>
</protein>
<name>A0A4V3HEJ3_9BACL</name>